<dbReference type="PROSITE" id="PS00045">
    <property type="entry name" value="HISTONE_LIKE"/>
    <property type="match status" value="1"/>
</dbReference>
<dbReference type="PATRIC" id="fig|1203610.3.peg.4494"/>
<dbReference type="GO" id="GO:0030261">
    <property type="term" value="P:chromosome condensation"/>
    <property type="evidence" value="ECO:0007669"/>
    <property type="project" value="UniProtKB-KW"/>
</dbReference>
<dbReference type="Proteomes" id="UP000033035">
    <property type="component" value="Unassembled WGS sequence"/>
</dbReference>
<reference evidence="5 6" key="1">
    <citation type="submission" date="2013-04" db="EMBL/GenBank/DDBJ databases">
        <title>The Genome Sequence of Parabacteroides gordonii DSM 23371.</title>
        <authorList>
            <consortium name="The Broad Institute Genomics Platform"/>
            <person name="Earl A."/>
            <person name="Ward D."/>
            <person name="Feldgarden M."/>
            <person name="Gevers D."/>
            <person name="Martens E."/>
            <person name="Sakamoto M."/>
            <person name="Benno Y."/>
            <person name="Suzuki N."/>
            <person name="Matsunaga N."/>
            <person name="Koshihara K."/>
            <person name="Seki M."/>
            <person name="Komiya H."/>
            <person name="Walker B."/>
            <person name="Young S."/>
            <person name="Zeng Q."/>
            <person name="Gargeya S."/>
            <person name="Fitzgerald M."/>
            <person name="Haas B."/>
            <person name="Abouelleil A."/>
            <person name="Allen A.W."/>
            <person name="Alvarado L."/>
            <person name="Arachchi H.M."/>
            <person name="Berlin A.M."/>
            <person name="Chapman S.B."/>
            <person name="Gainer-Dewar J."/>
            <person name="Goldberg J."/>
            <person name="Griggs A."/>
            <person name="Gujja S."/>
            <person name="Hansen M."/>
            <person name="Howarth C."/>
            <person name="Imamovic A."/>
            <person name="Ireland A."/>
            <person name="Larimer J."/>
            <person name="McCowan C."/>
            <person name="Murphy C."/>
            <person name="Pearson M."/>
            <person name="Poon T.W."/>
            <person name="Priest M."/>
            <person name="Roberts A."/>
            <person name="Saif S."/>
            <person name="Shea T."/>
            <person name="Sisk P."/>
            <person name="Sykes S."/>
            <person name="Wortman J."/>
            <person name="Nusbaum C."/>
            <person name="Birren B."/>
        </authorList>
    </citation>
    <scope>NUCLEOTIDE SEQUENCE [LARGE SCALE GENOMIC DNA]</scope>
    <source>
        <strain evidence="5 6">MS-1</strain>
    </source>
</reference>
<dbReference type="Gene3D" id="4.10.520.10">
    <property type="entry name" value="IHF-like DNA-binding proteins"/>
    <property type="match status" value="1"/>
</dbReference>
<evidence type="ECO:0000256" key="1">
    <source>
        <dbReference type="ARBA" id="ARBA00010529"/>
    </source>
</evidence>
<gene>
    <name evidence="5" type="ORF">HMPREF1536_04413</name>
</gene>
<dbReference type="PRINTS" id="PR01727">
    <property type="entry name" value="DNABINDINGHU"/>
</dbReference>
<accession>A0A0F5IUW6</accession>
<dbReference type="GO" id="GO:0030527">
    <property type="term" value="F:structural constituent of chromatin"/>
    <property type="evidence" value="ECO:0007669"/>
    <property type="project" value="InterPro"/>
</dbReference>
<dbReference type="AlphaFoldDB" id="A0A0F5IUW6"/>
<dbReference type="Pfam" id="PF00216">
    <property type="entry name" value="Bac_DNA_binding"/>
    <property type="match status" value="1"/>
</dbReference>
<dbReference type="SMART" id="SM00411">
    <property type="entry name" value="BHL"/>
    <property type="match status" value="1"/>
</dbReference>
<organism evidence="5 6">
    <name type="scientific">Parabacteroides gordonii MS-1 = DSM 23371</name>
    <dbReference type="NCBI Taxonomy" id="1203610"/>
    <lineage>
        <taxon>Bacteria</taxon>
        <taxon>Pseudomonadati</taxon>
        <taxon>Bacteroidota</taxon>
        <taxon>Bacteroidia</taxon>
        <taxon>Bacteroidales</taxon>
        <taxon>Tannerellaceae</taxon>
        <taxon>Parabacteroides</taxon>
    </lineage>
</organism>
<evidence type="ECO:0000313" key="6">
    <source>
        <dbReference type="Proteomes" id="UP000033035"/>
    </source>
</evidence>
<keyword evidence="2" id="KW-0226">DNA condensation</keyword>
<dbReference type="CDD" id="cd13832">
    <property type="entry name" value="IHF"/>
    <property type="match status" value="1"/>
</dbReference>
<dbReference type="SUPFAM" id="SSF47729">
    <property type="entry name" value="IHF-like DNA-binding proteins"/>
    <property type="match status" value="1"/>
</dbReference>
<dbReference type="InterPro" id="IPR000119">
    <property type="entry name" value="Hist_DNA-bd"/>
</dbReference>
<dbReference type="RefSeq" id="WP_028729094.1">
    <property type="nucleotide sequence ID" value="NZ_KE386763.1"/>
</dbReference>
<evidence type="ECO:0000256" key="2">
    <source>
        <dbReference type="ARBA" id="ARBA00023067"/>
    </source>
</evidence>
<keyword evidence="6" id="KW-1185">Reference proteome</keyword>
<dbReference type="InterPro" id="IPR010992">
    <property type="entry name" value="IHF-like_DNA-bd_dom_sf"/>
</dbReference>
<keyword evidence="3" id="KW-0238">DNA-binding</keyword>
<proteinExistence type="inferred from homology"/>
<sequence>MNKAELIAELAERAGLKKQKAAKVLDAYMEIVTEKMSNNEEVVLIGFGTLIPRPQTSRLARNPKTGEPVMIKPRTTVKFKPGKFLLEAMNGKK</sequence>
<dbReference type="PANTHER" id="PTHR33175:SF3">
    <property type="entry name" value="DNA-BINDING PROTEIN HU-BETA"/>
    <property type="match status" value="1"/>
</dbReference>
<evidence type="ECO:0000256" key="3">
    <source>
        <dbReference type="ARBA" id="ARBA00023125"/>
    </source>
</evidence>
<comment type="similarity">
    <text evidence="1 4">Belongs to the bacterial histone-like protein family.</text>
</comment>
<dbReference type="InterPro" id="IPR020816">
    <property type="entry name" value="Histone-like_DNA-bd_CS"/>
</dbReference>
<name>A0A0F5IUW6_9BACT</name>
<evidence type="ECO:0008006" key="7">
    <source>
        <dbReference type="Google" id="ProtNLM"/>
    </source>
</evidence>
<dbReference type="GO" id="GO:0003677">
    <property type="term" value="F:DNA binding"/>
    <property type="evidence" value="ECO:0007669"/>
    <property type="project" value="UniProtKB-KW"/>
</dbReference>
<dbReference type="PANTHER" id="PTHR33175">
    <property type="entry name" value="DNA-BINDING PROTEIN HU"/>
    <property type="match status" value="1"/>
</dbReference>
<dbReference type="HOGENOM" id="CLU_105066_3_3_10"/>
<dbReference type="GO" id="GO:0005829">
    <property type="term" value="C:cytosol"/>
    <property type="evidence" value="ECO:0007669"/>
    <property type="project" value="TreeGrafter"/>
</dbReference>
<evidence type="ECO:0000313" key="5">
    <source>
        <dbReference type="EMBL" id="KKB49349.1"/>
    </source>
</evidence>
<evidence type="ECO:0000256" key="4">
    <source>
        <dbReference type="RuleBase" id="RU003939"/>
    </source>
</evidence>
<comment type="caution">
    <text evidence="5">The sequence shown here is derived from an EMBL/GenBank/DDBJ whole genome shotgun (WGS) entry which is preliminary data.</text>
</comment>
<protein>
    <recommendedName>
        <fullName evidence="7">DNA-binding protein HU</fullName>
    </recommendedName>
</protein>
<dbReference type="EMBL" id="AQHW01000025">
    <property type="protein sequence ID" value="KKB49349.1"/>
    <property type="molecule type" value="Genomic_DNA"/>
</dbReference>